<sequence length="370" mass="40869">MTNYTKLPAILLLADGTVFYGKAAGKIGTTTGEICFNTGMTGYQEVFTDPSYFGQILVATNAHIGNYGIHKEEIESGSIKIAGLVCKNYNILYSRKEASESIQDNFQNENIVGISEIDTRALVRHIRNKGAMNAIISSEITDLQELKKKLAEVPDMDGLELSSHVSTTEPYYYGNPDASYKIAALDLGIKTNILRNFDDRDVYVKVYPAKTTFTEMNEWGANGYFISNGPGDPSAMAYAIDTVKSILEADKPLFGICLGHQLLAEANGIGTMKMFNGHRGLNHPVKNIIKNHCEVTSQNHGFGVIPDEVRKSEKVEITHVNLNDDSIEGIRVKGKKAFSVQYHPESSPGPHDSRYLFDDFVDLIKGELAW</sequence>
<dbReference type="RefSeq" id="WP_131555202.1">
    <property type="nucleotide sequence ID" value="NZ_SJSK01000006.1"/>
</dbReference>
<dbReference type="SMART" id="SM01097">
    <property type="entry name" value="CPSase_sm_chain"/>
    <property type="match status" value="1"/>
</dbReference>
<dbReference type="InterPro" id="IPR002474">
    <property type="entry name" value="CarbamoylP_synth_ssu_N"/>
</dbReference>
<dbReference type="PANTHER" id="PTHR43418:SF7">
    <property type="entry name" value="CARBAMOYL-PHOSPHATE SYNTHASE SMALL CHAIN"/>
    <property type="match status" value="1"/>
</dbReference>
<keyword evidence="6 8" id="KW-0315">Glutamine amidotransferase</keyword>
<feature type="region of interest" description="CPSase" evidence="8">
    <location>
        <begin position="1"/>
        <end position="180"/>
    </location>
</feature>
<dbReference type="CDD" id="cd01744">
    <property type="entry name" value="GATase1_CPSase"/>
    <property type="match status" value="1"/>
</dbReference>
<dbReference type="Proteomes" id="UP000292884">
    <property type="component" value="Unassembled WGS sequence"/>
</dbReference>
<dbReference type="HAMAP" id="MF_01209">
    <property type="entry name" value="CPSase_S_chain"/>
    <property type="match status" value="1"/>
</dbReference>
<dbReference type="SUPFAM" id="SSF52021">
    <property type="entry name" value="Carbamoyl phosphate synthetase, small subunit N-terminal domain"/>
    <property type="match status" value="1"/>
</dbReference>
<dbReference type="InterPro" id="IPR017926">
    <property type="entry name" value="GATASE"/>
</dbReference>
<keyword evidence="4 8" id="KW-0547">Nucleotide-binding</keyword>
<dbReference type="UniPathway" id="UPA00068">
    <property type="reaction ID" value="UER00171"/>
</dbReference>
<dbReference type="GO" id="GO:0006526">
    <property type="term" value="P:L-arginine biosynthetic process"/>
    <property type="evidence" value="ECO:0007669"/>
    <property type="project" value="UniProtKB-UniRule"/>
</dbReference>
<dbReference type="GO" id="GO:0004359">
    <property type="term" value="F:glutaminase activity"/>
    <property type="evidence" value="ECO:0007669"/>
    <property type="project" value="RHEA"/>
</dbReference>
<accession>A0A4R0MNZ1</accession>
<keyword evidence="8" id="KW-0028">Amino-acid biosynthesis</keyword>
<comment type="pathway">
    <text evidence="8">Pyrimidine metabolism; UMP biosynthesis via de novo pathway; (S)-dihydroorotate from bicarbonate: step 1/3.</text>
</comment>
<dbReference type="PRINTS" id="PR00096">
    <property type="entry name" value="GATASE"/>
</dbReference>
<feature type="active site" description="Nucleophile" evidence="8">
    <location>
        <position position="257"/>
    </location>
</feature>
<dbReference type="PRINTS" id="PR00097">
    <property type="entry name" value="ANTSNTHASEII"/>
</dbReference>
<evidence type="ECO:0000313" key="10">
    <source>
        <dbReference type="EMBL" id="TCC88207.1"/>
    </source>
</evidence>
<dbReference type="PRINTS" id="PR00099">
    <property type="entry name" value="CPSGATASE"/>
</dbReference>
<keyword evidence="5 8" id="KW-0067">ATP-binding</keyword>
<dbReference type="PANTHER" id="PTHR43418">
    <property type="entry name" value="MULTIFUNCTIONAL TRYPTOPHAN BIOSYNTHESIS PROTEIN-RELATED"/>
    <property type="match status" value="1"/>
</dbReference>
<keyword evidence="11" id="KW-1185">Reference proteome</keyword>
<dbReference type="GO" id="GO:0004088">
    <property type="term" value="F:carbamoyl-phosphate synthase (glutamine-hydrolyzing) activity"/>
    <property type="evidence" value="ECO:0007669"/>
    <property type="project" value="UniProtKB-UniRule"/>
</dbReference>
<dbReference type="GO" id="GO:0044205">
    <property type="term" value="P:'de novo' UMP biosynthetic process"/>
    <property type="evidence" value="ECO:0007669"/>
    <property type="project" value="UniProtKB-UniRule"/>
</dbReference>
<feature type="binding site" evidence="8">
    <location>
        <position position="229"/>
    </location>
    <ligand>
        <name>L-glutamine</name>
        <dbReference type="ChEBI" id="CHEBI:58359"/>
    </ligand>
</feature>
<dbReference type="GO" id="GO:0006207">
    <property type="term" value="P:'de novo' pyrimidine nucleobase biosynthetic process"/>
    <property type="evidence" value="ECO:0007669"/>
    <property type="project" value="InterPro"/>
</dbReference>
<dbReference type="AlphaFoldDB" id="A0A4R0MNZ1"/>
<dbReference type="PROSITE" id="PS51273">
    <property type="entry name" value="GATASE_TYPE_1"/>
    <property type="match status" value="1"/>
</dbReference>
<feature type="binding site" evidence="8">
    <location>
        <position position="258"/>
    </location>
    <ligand>
        <name>L-glutamine</name>
        <dbReference type="ChEBI" id="CHEBI:58359"/>
    </ligand>
</feature>
<dbReference type="InterPro" id="IPR050472">
    <property type="entry name" value="Anth_synth/Amidotransfase"/>
</dbReference>
<dbReference type="GO" id="GO:0006541">
    <property type="term" value="P:glutamine metabolic process"/>
    <property type="evidence" value="ECO:0007669"/>
    <property type="project" value="InterPro"/>
</dbReference>
<feature type="binding site" evidence="8">
    <location>
        <position position="301"/>
    </location>
    <ligand>
        <name>L-glutamine</name>
        <dbReference type="ChEBI" id="CHEBI:58359"/>
    </ligand>
</feature>
<dbReference type="InterPro" id="IPR029062">
    <property type="entry name" value="Class_I_gatase-like"/>
</dbReference>
<dbReference type="Gene3D" id="3.40.50.880">
    <property type="match status" value="1"/>
</dbReference>
<proteinExistence type="inferred from homology"/>
<dbReference type="EC" id="6.3.5.5" evidence="8"/>
<feature type="binding site" evidence="8">
    <location>
        <position position="261"/>
    </location>
    <ligand>
        <name>L-glutamine</name>
        <dbReference type="ChEBI" id="CHEBI:58359"/>
    </ligand>
</feature>
<dbReference type="InterPro" id="IPR035686">
    <property type="entry name" value="CPSase_GATase1"/>
</dbReference>
<feature type="domain" description="Carbamoyl-phosphate synthase small subunit N-terminal" evidence="9">
    <location>
        <begin position="7"/>
        <end position="137"/>
    </location>
</feature>
<keyword evidence="8" id="KW-0055">Arginine biosynthesis</keyword>
<feature type="active site" evidence="8">
    <location>
        <position position="345"/>
    </location>
</feature>
<dbReference type="OrthoDB" id="9804328at2"/>
<reference evidence="10 11" key="1">
    <citation type="submission" date="2019-02" db="EMBL/GenBank/DDBJ databases">
        <title>Pedobacter sp. RP-1-13 sp. nov., isolated from Arctic soil.</title>
        <authorList>
            <person name="Dahal R.H."/>
        </authorList>
    </citation>
    <scope>NUCLEOTIDE SEQUENCE [LARGE SCALE GENOMIC DNA]</scope>
    <source>
        <strain evidence="10 11">RP-1-13</strain>
    </source>
</reference>
<comment type="catalytic activity">
    <reaction evidence="7 8">
        <text>hydrogencarbonate + L-glutamine + 2 ATP + H2O = carbamoyl phosphate + L-glutamate + 2 ADP + phosphate + 2 H(+)</text>
        <dbReference type="Rhea" id="RHEA:18633"/>
        <dbReference type="ChEBI" id="CHEBI:15377"/>
        <dbReference type="ChEBI" id="CHEBI:15378"/>
        <dbReference type="ChEBI" id="CHEBI:17544"/>
        <dbReference type="ChEBI" id="CHEBI:29985"/>
        <dbReference type="ChEBI" id="CHEBI:30616"/>
        <dbReference type="ChEBI" id="CHEBI:43474"/>
        <dbReference type="ChEBI" id="CHEBI:58228"/>
        <dbReference type="ChEBI" id="CHEBI:58359"/>
        <dbReference type="ChEBI" id="CHEBI:456216"/>
        <dbReference type="EC" id="6.3.5.5"/>
    </reaction>
</comment>
<evidence type="ECO:0000256" key="2">
    <source>
        <dbReference type="ARBA" id="ARBA00007800"/>
    </source>
</evidence>
<dbReference type="UniPathway" id="UPA00070">
    <property type="reaction ID" value="UER00115"/>
</dbReference>
<dbReference type="GO" id="GO:0005524">
    <property type="term" value="F:ATP binding"/>
    <property type="evidence" value="ECO:0007669"/>
    <property type="project" value="UniProtKB-UniRule"/>
</dbReference>
<evidence type="ECO:0000256" key="5">
    <source>
        <dbReference type="ARBA" id="ARBA00022840"/>
    </source>
</evidence>
<dbReference type="InterPro" id="IPR006274">
    <property type="entry name" value="CarbamoylP_synth_ssu"/>
</dbReference>
<organism evidence="10 11">
    <name type="scientific">Pedobacter frigiditerrae</name>
    <dbReference type="NCBI Taxonomy" id="2530452"/>
    <lineage>
        <taxon>Bacteria</taxon>
        <taxon>Pseudomonadati</taxon>
        <taxon>Bacteroidota</taxon>
        <taxon>Sphingobacteriia</taxon>
        <taxon>Sphingobacteriales</taxon>
        <taxon>Sphingobacteriaceae</taxon>
        <taxon>Pedobacter</taxon>
    </lineage>
</organism>
<evidence type="ECO:0000256" key="3">
    <source>
        <dbReference type="ARBA" id="ARBA00022598"/>
    </source>
</evidence>
<comment type="caution">
    <text evidence="10">The sequence shown here is derived from an EMBL/GenBank/DDBJ whole genome shotgun (WGS) entry which is preliminary data.</text>
</comment>
<evidence type="ECO:0000256" key="4">
    <source>
        <dbReference type="ARBA" id="ARBA00022741"/>
    </source>
</evidence>
<evidence type="ECO:0000256" key="7">
    <source>
        <dbReference type="ARBA" id="ARBA00048816"/>
    </source>
</evidence>
<name>A0A4R0MNZ1_9SPHI</name>
<dbReference type="InterPro" id="IPR036480">
    <property type="entry name" value="CarbP_synth_ssu_N_sf"/>
</dbReference>
<evidence type="ECO:0000256" key="6">
    <source>
        <dbReference type="ARBA" id="ARBA00022962"/>
    </source>
</evidence>
<protein>
    <recommendedName>
        <fullName evidence="8">Carbamoyl phosphate synthase small chain</fullName>
        <ecNumber evidence="8">6.3.5.5</ecNumber>
    </recommendedName>
    <alternativeName>
        <fullName evidence="8">Carbamoyl phosphate synthetase glutamine chain</fullName>
    </alternativeName>
</protein>
<comment type="function">
    <text evidence="8">Small subunit of the glutamine-dependent carbamoyl phosphate synthetase (CPSase). CPSase catalyzes the formation of carbamoyl phosphate from the ammonia moiety of glutamine, carbonate, and phosphate donated by ATP, constituting the first step of 2 biosynthetic pathways, one leading to arginine and/or urea and the other to pyrimidine nucleotides. The small subunit (glutamine amidotransferase) binds and cleaves glutamine to supply the large subunit with the substrate ammonia.</text>
</comment>
<feature type="binding site" evidence="8">
    <location>
        <position position="51"/>
    </location>
    <ligand>
        <name>L-glutamine</name>
        <dbReference type="ChEBI" id="CHEBI:58359"/>
    </ligand>
</feature>
<evidence type="ECO:0000256" key="8">
    <source>
        <dbReference type="HAMAP-Rule" id="MF_01209"/>
    </source>
</evidence>
<feature type="active site" evidence="8">
    <location>
        <position position="343"/>
    </location>
</feature>
<dbReference type="Gene3D" id="3.50.30.20">
    <property type="entry name" value="Carbamoyl-phosphate synthase small subunit, N-terminal domain"/>
    <property type="match status" value="1"/>
</dbReference>
<evidence type="ECO:0000259" key="9">
    <source>
        <dbReference type="SMART" id="SM01097"/>
    </source>
</evidence>
<evidence type="ECO:0000313" key="11">
    <source>
        <dbReference type="Proteomes" id="UP000292884"/>
    </source>
</evidence>
<dbReference type="NCBIfam" id="TIGR01368">
    <property type="entry name" value="CPSaseIIsmall"/>
    <property type="match status" value="1"/>
</dbReference>
<dbReference type="SUPFAM" id="SSF52317">
    <property type="entry name" value="Class I glutamine amidotransferase-like"/>
    <property type="match status" value="1"/>
</dbReference>
<feature type="binding site" evidence="8">
    <location>
        <position position="299"/>
    </location>
    <ligand>
        <name>L-glutamine</name>
        <dbReference type="ChEBI" id="CHEBI:58359"/>
    </ligand>
</feature>
<feature type="binding site" evidence="8">
    <location>
        <position position="231"/>
    </location>
    <ligand>
        <name>L-glutamine</name>
        <dbReference type="ChEBI" id="CHEBI:58359"/>
    </ligand>
</feature>
<comment type="similarity">
    <text evidence="2 8">Belongs to the CarA family.</text>
</comment>
<dbReference type="Pfam" id="PF00117">
    <property type="entry name" value="GATase"/>
    <property type="match status" value="1"/>
</dbReference>
<dbReference type="NCBIfam" id="NF009475">
    <property type="entry name" value="PRK12838.1"/>
    <property type="match status" value="1"/>
</dbReference>
<dbReference type="EMBL" id="SJSK01000006">
    <property type="protein sequence ID" value="TCC88207.1"/>
    <property type="molecule type" value="Genomic_DNA"/>
</dbReference>
<comment type="subunit">
    <text evidence="8">Composed of two chains; the small (or glutamine) chain promotes the hydrolysis of glutamine to ammonia, which is used by the large (or ammonia) chain to synthesize carbamoyl phosphate. Tetramer of heterodimers (alpha,beta)4.</text>
</comment>
<comment type="pathway">
    <text evidence="1 8">Amino-acid biosynthesis; L-arginine biosynthesis; carbamoyl phosphate from bicarbonate: step 1/1.</text>
</comment>
<evidence type="ECO:0000256" key="1">
    <source>
        <dbReference type="ARBA" id="ARBA00005077"/>
    </source>
</evidence>
<dbReference type="Pfam" id="PF00988">
    <property type="entry name" value="CPSase_sm_chain"/>
    <property type="match status" value="1"/>
</dbReference>
<comment type="catalytic activity">
    <reaction evidence="8">
        <text>L-glutamine + H2O = L-glutamate + NH4(+)</text>
        <dbReference type="Rhea" id="RHEA:15889"/>
        <dbReference type="ChEBI" id="CHEBI:15377"/>
        <dbReference type="ChEBI" id="CHEBI:28938"/>
        <dbReference type="ChEBI" id="CHEBI:29985"/>
        <dbReference type="ChEBI" id="CHEBI:58359"/>
    </reaction>
</comment>
<keyword evidence="3 8" id="KW-0436">Ligase</keyword>
<keyword evidence="8" id="KW-0665">Pyrimidine biosynthesis</keyword>
<feature type="binding site" evidence="8">
    <location>
        <position position="302"/>
    </location>
    <ligand>
        <name>L-glutamine</name>
        <dbReference type="ChEBI" id="CHEBI:58359"/>
    </ligand>
</feature>
<gene>
    <name evidence="8 10" type="primary">carA</name>
    <name evidence="10" type="ORF">EZ428_21020</name>
</gene>